<dbReference type="Proteomes" id="UP000005237">
    <property type="component" value="Unassembled WGS sequence"/>
</dbReference>
<evidence type="ECO:0000313" key="1">
    <source>
        <dbReference type="EnsemblMetazoa" id="CJA41162.1"/>
    </source>
</evidence>
<dbReference type="AlphaFoldDB" id="A0A8R1IUE2"/>
<name>A0A8R1IUE2_CAEJA</name>
<keyword evidence="2" id="KW-1185">Reference proteome</keyword>
<reference evidence="1" key="2">
    <citation type="submission" date="2022-06" db="UniProtKB">
        <authorList>
            <consortium name="EnsemblMetazoa"/>
        </authorList>
    </citation>
    <scope>IDENTIFICATION</scope>
    <source>
        <strain evidence="1">DF5081</strain>
    </source>
</reference>
<dbReference type="EnsemblMetazoa" id="CJA41162.1">
    <property type="protein sequence ID" value="CJA41162.1"/>
    <property type="gene ID" value="WBGene00217010"/>
</dbReference>
<accession>A0A8R1IUE2</accession>
<reference evidence="2" key="1">
    <citation type="submission" date="2010-08" db="EMBL/GenBank/DDBJ databases">
        <authorList>
            <consortium name="Caenorhabditis japonica Sequencing Consortium"/>
            <person name="Wilson R.K."/>
        </authorList>
    </citation>
    <scope>NUCLEOTIDE SEQUENCE [LARGE SCALE GENOMIC DNA]</scope>
    <source>
        <strain evidence="2">DF5081</strain>
    </source>
</reference>
<sequence length="170" mass="19196">MDAPASNYCATYASANAKQQHKWFSANKCDSSPSLELFNVANNRVHQLNWNLMINNWTPGNNERKGEEGLGDRRYKEKKNWQLTHPACIQGHTSSSHQRILMVPTNDESLNHATAKTHHPHTTMRSFTKLSPPKLLNSQLSTTAIFGTPANVGLSEEDSWSCNEMDWNQC</sequence>
<proteinExistence type="predicted"/>
<evidence type="ECO:0000313" key="2">
    <source>
        <dbReference type="Proteomes" id="UP000005237"/>
    </source>
</evidence>
<organism evidence="1 2">
    <name type="scientific">Caenorhabditis japonica</name>
    <dbReference type="NCBI Taxonomy" id="281687"/>
    <lineage>
        <taxon>Eukaryota</taxon>
        <taxon>Metazoa</taxon>
        <taxon>Ecdysozoa</taxon>
        <taxon>Nematoda</taxon>
        <taxon>Chromadorea</taxon>
        <taxon>Rhabditida</taxon>
        <taxon>Rhabditina</taxon>
        <taxon>Rhabditomorpha</taxon>
        <taxon>Rhabditoidea</taxon>
        <taxon>Rhabditidae</taxon>
        <taxon>Peloderinae</taxon>
        <taxon>Caenorhabditis</taxon>
    </lineage>
</organism>
<protein>
    <submittedName>
        <fullName evidence="1">Uncharacterized protein</fullName>
    </submittedName>
</protein>